<organism evidence="1 2">
    <name type="scientific">Eretmocerus hayati</name>
    <dbReference type="NCBI Taxonomy" id="131215"/>
    <lineage>
        <taxon>Eukaryota</taxon>
        <taxon>Metazoa</taxon>
        <taxon>Ecdysozoa</taxon>
        <taxon>Arthropoda</taxon>
        <taxon>Hexapoda</taxon>
        <taxon>Insecta</taxon>
        <taxon>Pterygota</taxon>
        <taxon>Neoptera</taxon>
        <taxon>Endopterygota</taxon>
        <taxon>Hymenoptera</taxon>
        <taxon>Apocrita</taxon>
        <taxon>Proctotrupomorpha</taxon>
        <taxon>Chalcidoidea</taxon>
        <taxon>Aphelinidae</taxon>
        <taxon>Aphelininae</taxon>
        <taxon>Eretmocerus</taxon>
    </lineage>
</organism>
<keyword evidence="2" id="KW-1185">Reference proteome</keyword>
<reference evidence="1" key="1">
    <citation type="submission" date="2023-04" db="EMBL/GenBank/DDBJ databases">
        <title>A chromosome-level genome assembly of the parasitoid wasp Eretmocerus hayati.</title>
        <authorList>
            <person name="Zhong Y."/>
            <person name="Liu S."/>
            <person name="Liu Y."/>
        </authorList>
    </citation>
    <scope>NUCLEOTIDE SEQUENCE</scope>
    <source>
        <strain evidence="1">ZJU_SS_LIU_2023</strain>
    </source>
</reference>
<name>A0ACC2PVL5_9HYME</name>
<accession>A0ACC2PVL5</accession>
<evidence type="ECO:0000313" key="2">
    <source>
        <dbReference type="Proteomes" id="UP001239111"/>
    </source>
</evidence>
<dbReference type="EMBL" id="CM056741">
    <property type="protein sequence ID" value="KAJ8686397.1"/>
    <property type="molecule type" value="Genomic_DNA"/>
</dbReference>
<proteinExistence type="predicted"/>
<sequence>MSPKFHLLVTTILIAMVQLVLEASQSGYCSETSGTDRGKECKSALSHFSPKRYILYNVNAPEGFNLRRDVYIRVATFVNKLVTDEPNYHWKLVLPPWGDLYHWRSTDAGPQKQIPWGLFFDITSLRNYVPVLEMYEFIEEYISEDGETTLDLVYFLKNDEEMFKTGHFQDKNLVEDCSINSIPYNKKSNGKVFGYFWGYKNISAREVRCITFHGTTYDLKKNLQPQIYRTVMFDHMEVPLHDVYGSAKYWKARRSMRYNKELYSIANEFRLMYLDSNDVDDRVERPEDWRLEFENRDAVGGPYVSVHFRRRDFISGHSKSSPTVATAVRQIKKTLKSLNLKRLFVATDTNEEEFHELERKLEGYQVFRYASSDFVKRRFKDGGIAIIDQIICSHARYFIGTDKSTFTFRIQEDREILGFPSNTTFNIFCNDNKRCSPESRWRIVWD</sequence>
<comment type="caution">
    <text evidence="1">The sequence shown here is derived from an EMBL/GenBank/DDBJ whole genome shotgun (WGS) entry which is preliminary data.</text>
</comment>
<gene>
    <name evidence="1" type="ORF">QAD02_022191</name>
</gene>
<dbReference type="Proteomes" id="UP001239111">
    <property type="component" value="Chromosome 1"/>
</dbReference>
<evidence type="ECO:0000313" key="1">
    <source>
        <dbReference type="EMBL" id="KAJ8686397.1"/>
    </source>
</evidence>
<protein>
    <submittedName>
        <fullName evidence="1">Uncharacterized protein</fullName>
    </submittedName>
</protein>